<keyword evidence="5" id="KW-1185">Reference proteome</keyword>
<evidence type="ECO:0000313" key="4">
    <source>
        <dbReference type="EMBL" id="KXB57539.1"/>
    </source>
</evidence>
<evidence type="ECO:0008006" key="6">
    <source>
        <dbReference type="Google" id="ProtNLM"/>
    </source>
</evidence>
<feature type="non-terminal residue" evidence="4">
    <location>
        <position position="739"/>
    </location>
</feature>
<sequence>MNKKFLTLSLATCMIATSFNNINAFANENNNNIEKNNKNKNESLIEIEKKDIIFKDGQANYHLEVYINKNADIVEKVVDKSKKENIYGYFAMIWGEFKYQQEGLSKYNGKSFSEIENMPTPKNMTIMGNQVDLPSIVHKKIIEQIKTVQRTGENKEEKISLAKALHNFEKIYVENNKDLYEEKSLNEFNNIYKKTSLDLKDNSKSKEDLKKDLEQLNKSHSELKPAVFSKDKYNALMKEAEEKLKNESHYSITSIGNLKQKISEVKKHEAKNVLEIREKENILQNAINGLVTVEEAKMRFSINANLVMKDAESDESMANQFLVKELLLIEKDNKKIYNISFKKDKFQGITAEVLEFKYQKDNQWITAKKLNSGNENIKTYEMELPNSDIDTINVKFSAYMGGDSPTEKEAVLKIDKTTKRGEGEDINSGNKAPLIKTIQEHKEIYEDVLAGLYKEEGANKYLKKYQEALKTIENKEATEDNIEDARRGLLATKQNDLILKSVDTYKDLLIKAESLAEEKNKNKYGEKCFAKLKEAVASGNAVWTKRNDLTKQELNSLISKLDLSIKNLKTPEQEKIAMEEELSAKKTTKKVKILEKDKNNESMANAFVENNVMITEYKDKTKYEVTFTGFPKEKPLTNSINRASMIIDNKEYMGNIVEQTDDYKVKFVFETAVEFKEKIRMKINVVPMGNVEKEVDLVFVNSDNKINDNEFPNSKKPETPIETPDVTPTPTPAPEIKSG</sequence>
<dbReference type="SUPFAM" id="SSF158911">
    <property type="entry name" value="NEAT domain-like"/>
    <property type="match status" value="1"/>
</dbReference>
<keyword evidence="1" id="KW-0175">Coiled coil</keyword>
<organism evidence="4 5">
    <name type="scientific">Gemelliphila asaccharolytica</name>
    <dbReference type="NCBI Taxonomy" id="502393"/>
    <lineage>
        <taxon>Bacteria</taxon>
        <taxon>Bacillati</taxon>
        <taxon>Bacillota</taxon>
        <taxon>Bacilli</taxon>
        <taxon>Bacillales</taxon>
        <taxon>Gemellaceae</taxon>
        <taxon>Gemelliphila</taxon>
    </lineage>
</organism>
<evidence type="ECO:0000256" key="2">
    <source>
        <dbReference type="SAM" id="MobiDB-lite"/>
    </source>
</evidence>
<keyword evidence="3" id="KW-0732">Signal</keyword>
<accession>A0ABR5TLD2</accession>
<reference evidence="4 5" key="1">
    <citation type="submission" date="2016-01" db="EMBL/GenBank/DDBJ databases">
        <authorList>
            <person name="Mitreva M."/>
            <person name="Pepin K.H."/>
            <person name="Mihindukulasuriya K.A."/>
            <person name="Fulton R."/>
            <person name="Fronick C."/>
            <person name="O'Laughlin M."/>
            <person name="Miner T."/>
            <person name="Herter B."/>
            <person name="Rosa B.A."/>
            <person name="Cordes M."/>
            <person name="Tomlinson C."/>
            <person name="Wollam A."/>
            <person name="Palsikar V.B."/>
            <person name="Mardis E.R."/>
            <person name="Wilson R.K."/>
        </authorList>
    </citation>
    <scope>NUCLEOTIDE SEQUENCE [LARGE SCALE GENOMIC DNA]</scope>
    <source>
        <strain evidence="4 5">KA00071</strain>
    </source>
</reference>
<feature type="chain" id="PRO_5045439824" description="Iron transport-associated domain protein" evidence="3">
    <location>
        <begin position="27"/>
        <end position="739"/>
    </location>
</feature>
<dbReference type="Proteomes" id="UP000070467">
    <property type="component" value="Unassembled WGS sequence"/>
</dbReference>
<protein>
    <recommendedName>
        <fullName evidence="6">Iron transport-associated domain protein</fullName>
    </recommendedName>
</protein>
<dbReference type="Gene3D" id="2.60.40.1850">
    <property type="match status" value="2"/>
</dbReference>
<evidence type="ECO:0000256" key="1">
    <source>
        <dbReference type="SAM" id="Coils"/>
    </source>
</evidence>
<dbReference type="InterPro" id="IPR037250">
    <property type="entry name" value="NEAT_dom_sf"/>
</dbReference>
<feature type="region of interest" description="Disordered" evidence="2">
    <location>
        <begin position="706"/>
        <end position="739"/>
    </location>
</feature>
<evidence type="ECO:0000313" key="5">
    <source>
        <dbReference type="Proteomes" id="UP000070467"/>
    </source>
</evidence>
<comment type="caution">
    <text evidence="4">The sequence shown here is derived from an EMBL/GenBank/DDBJ whole genome shotgun (WGS) entry which is preliminary data.</text>
</comment>
<name>A0ABR5TLD2_9BACL</name>
<gene>
    <name evidence="4" type="ORF">HMPREF1871_00854</name>
</gene>
<feature type="coiled-coil region" evidence="1">
    <location>
        <begin position="23"/>
        <end position="50"/>
    </location>
</feature>
<feature type="signal peptide" evidence="3">
    <location>
        <begin position="1"/>
        <end position="26"/>
    </location>
</feature>
<feature type="coiled-coil region" evidence="1">
    <location>
        <begin position="458"/>
        <end position="495"/>
    </location>
</feature>
<dbReference type="RefSeq" id="WP_157058064.1">
    <property type="nucleotide sequence ID" value="NZ_KQ959891.1"/>
</dbReference>
<dbReference type="EMBL" id="LSDB01000042">
    <property type="protein sequence ID" value="KXB57539.1"/>
    <property type="molecule type" value="Genomic_DNA"/>
</dbReference>
<proteinExistence type="predicted"/>
<feature type="coiled-coil region" evidence="1">
    <location>
        <begin position="199"/>
        <end position="250"/>
    </location>
</feature>
<feature type="compositionally biased region" description="Basic and acidic residues" evidence="2">
    <location>
        <begin position="706"/>
        <end position="719"/>
    </location>
</feature>
<evidence type="ECO:0000256" key="3">
    <source>
        <dbReference type="SAM" id="SignalP"/>
    </source>
</evidence>